<organism evidence="1 2">
    <name type="scientific">Prunus dulcis</name>
    <name type="common">Almond</name>
    <name type="synonym">Amygdalus dulcis</name>
    <dbReference type="NCBI Taxonomy" id="3755"/>
    <lineage>
        <taxon>Eukaryota</taxon>
        <taxon>Viridiplantae</taxon>
        <taxon>Streptophyta</taxon>
        <taxon>Embryophyta</taxon>
        <taxon>Tracheophyta</taxon>
        <taxon>Spermatophyta</taxon>
        <taxon>Magnoliopsida</taxon>
        <taxon>eudicotyledons</taxon>
        <taxon>Gunneridae</taxon>
        <taxon>Pentapetalae</taxon>
        <taxon>rosids</taxon>
        <taxon>fabids</taxon>
        <taxon>Rosales</taxon>
        <taxon>Rosaceae</taxon>
        <taxon>Amygdaloideae</taxon>
        <taxon>Amygdaleae</taxon>
        <taxon>Prunus</taxon>
    </lineage>
</organism>
<evidence type="ECO:0000313" key="2">
    <source>
        <dbReference type="Proteomes" id="UP001054821"/>
    </source>
</evidence>
<dbReference type="AlphaFoldDB" id="A0AAD4UWP5"/>
<protein>
    <submittedName>
        <fullName evidence="1">Uncharacterized protein</fullName>
    </submittedName>
</protein>
<gene>
    <name evidence="1" type="ORF">L3X38_042650</name>
</gene>
<dbReference type="Proteomes" id="UP001054821">
    <property type="component" value="Chromosome 8"/>
</dbReference>
<dbReference type="EMBL" id="JAJFAZ020000008">
    <property type="protein sequence ID" value="KAI5313474.1"/>
    <property type="molecule type" value="Genomic_DNA"/>
</dbReference>
<name>A0AAD4UWP5_PRUDU</name>
<comment type="caution">
    <text evidence="1">The sequence shown here is derived from an EMBL/GenBank/DDBJ whole genome shotgun (WGS) entry which is preliminary data.</text>
</comment>
<reference evidence="1 2" key="1">
    <citation type="journal article" date="2022" name="G3 (Bethesda)">
        <title>Whole-genome sequence and methylome profiling of the almond [Prunus dulcis (Mill.) D.A. Webb] cultivar 'Nonpareil'.</title>
        <authorList>
            <person name="D'Amico-Willman K.M."/>
            <person name="Ouma W.Z."/>
            <person name="Meulia T."/>
            <person name="Sideli G.M."/>
            <person name="Gradziel T.M."/>
            <person name="Fresnedo-Ramirez J."/>
        </authorList>
    </citation>
    <scope>NUCLEOTIDE SEQUENCE [LARGE SCALE GENOMIC DNA]</scope>
    <source>
        <strain evidence="1">Clone GOH B32 T37-40</strain>
    </source>
</reference>
<proteinExistence type="predicted"/>
<evidence type="ECO:0000313" key="1">
    <source>
        <dbReference type="EMBL" id="KAI5313474.1"/>
    </source>
</evidence>
<keyword evidence="2" id="KW-1185">Reference proteome</keyword>
<sequence>MSGFKFQEEFIVDWDELLQDSCCFEEDMELLNLLLGILHCLNMLLIFRLSALSIELKILRAQPFFGKSNFLMLDHVIHDLKNGVGIIEITSVEKIKIAVILSQKEACVWWEYCGQVQG</sequence>
<accession>A0AAD4UWP5</accession>